<evidence type="ECO:0000313" key="8">
    <source>
        <dbReference type="Proteomes" id="UP000215694"/>
    </source>
</evidence>
<accession>A0A371J6H8</accession>
<keyword evidence="4 6" id="KW-1133">Transmembrane helix</keyword>
<gene>
    <name evidence="7" type="ORF">CHL78_005680</name>
</gene>
<evidence type="ECO:0000256" key="2">
    <source>
        <dbReference type="ARBA" id="ARBA00022475"/>
    </source>
</evidence>
<evidence type="ECO:0000256" key="6">
    <source>
        <dbReference type="SAM" id="Phobius"/>
    </source>
</evidence>
<evidence type="ECO:0000256" key="4">
    <source>
        <dbReference type="ARBA" id="ARBA00022989"/>
    </source>
</evidence>
<feature type="transmembrane region" description="Helical" evidence="6">
    <location>
        <begin position="12"/>
        <end position="31"/>
    </location>
</feature>
<name>A0A371J6H8_9FIRM</name>
<keyword evidence="3 6" id="KW-0812">Transmembrane</keyword>
<feature type="transmembrane region" description="Helical" evidence="6">
    <location>
        <begin position="51"/>
        <end position="69"/>
    </location>
</feature>
<feature type="transmembrane region" description="Helical" evidence="6">
    <location>
        <begin position="161"/>
        <end position="183"/>
    </location>
</feature>
<feature type="transmembrane region" description="Helical" evidence="6">
    <location>
        <begin position="106"/>
        <end position="126"/>
    </location>
</feature>
<dbReference type="InterPro" id="IPR003740">
    <property type="entry name" value="YitT"/>
</dbReference>
<evidence type="ECO:0000313" key="7">
    <source>
        <dbReference type="EMBL" id="RDY28391.1"/>
    </source>
</evidence>
<evidence type="ECO:0008006" key="9">
    <source>
        <dbReference type="Google" id="ProtNLM"/>
    </source>
</evidence>
<evidence type="ECO:0000256" key="3">
    <source>
        <dbReference type="ARBA" id="ARBA00022692"/>
    </source>
</evidence>
<keyword evidence="8" id="KW-1185">Reference proteome</keyword>
<dbReference type="PANTHER" id="PTHR33545">
    <property type="entry name" value="UPF0750 MEMBRANE PROTEIN YITT-RELATED"/>
    <property type="match status" value="1"/>
</dbReference>
<keyword evidence="5 6" id="KW-0472">Membrane</keyword>
<dbReference type="OrthoDB" id="1758221at2"/>
<protein>
    <recommendedName>
        <fullName evidence="9">YitT family protein</fullName>
    </recommendedName>
</protein>
<sequence length="204" mass="22444">MARRRFAKKMSLIIIGSIILAFGVYNFYYVNNITEGGVLGLLLLLKNLFDIQPSIANIIIDGSLLLLGYRFFGKKFFIYSVIASISFSLFYKVFESIGPIFPKFDSMFIVTILAGLTVGSGVGIIIKAGCAAGGDDALALVIAKTTSLNVGRVYLLTDIMVLLLSLLYLSIFDVFYSLIAVSISGKVIDFIYYHNNEKNELVTN</sequence>
<organism evidence="7 8">
    <name type="scientific">Romboutsia weinsteinii</name>
    <dbReference type="NCBI Taxonomy" id="2020949"/>
    <lineage>
        <taxon>Bacteria</taxon>
        <taxon>Bacillati</taxon>
        <taxon>Bacillota</taxon>
        <taxon>Clostridia</taxon>
        <taxon>Peptostreptococcales</taxon>
        <taxon>Peptostreptococcaceae</taxon>
        <taxon>Romboutsia</taxon>
    </lineage>
</organism>
<dbReference type="Proteomes" id="UP000215694">
    <property type="component" value="Unassembled WGS sequence"/>
</dbReference>
<feature type="transmembrane region" description="Helical" evidence="6">
    <location>
        <begin position="76"/>
        <end position="94"/>
    </location>
</feature>
<dbReference type="EMBL" id="NOJY02000007">
    <property type="protein sequence ID" value="RDY28391.1"/>
    <property type="molecule type" value="Genomic_DNA"/>
</dbReference>
<comment type="caution">
    <text evidence="7">The sequence shown here is derived from an EMBL/GenBank/DDBJ whole genome shotgun (WGS) entry which is preliminary data.</text>
</comment>
<proteinExistence type="predicted"/>
<keyword evidence="2" id="KW-1003">Cell membrane</keyword>
<dbReference type="AlphaFoldDB" id="A0A371J6H8"/>
<evidence type="ECO:0000256" key="1">
    <source>
        <dbReference type="ARBA" id="ARBA00004651"/>
    </source>
</evidence>
<reference evidence="7 8" key="1">
    <citation type="journal article" date="2017" name="Genome Announc.">
        <title>Draft Genome Sequence of Romboutsia weinsteinii sp. nov. Strain CCRI-19649(T) Isolated from Surface Water.</title>
        <authorList>
            <person name="Maheux A.F."/>
            <person name="Boudreau D.K."/>
            <person name="Berube E."/>
            <person name="Boissinot M."/>
            <person name="Cantin P."/>
            <person name="Raymond F."/>
            <person name="Corbeil J."/>
            <person name="Omar R.F."/>
            <person name="Bergeron M.G."/>
        </authorList>
    </citation>
    <scope>NUCLEOTIDE SEQUENCE [LARGE SCALE GENOMIC DNA]</scope>
    <source>
        <strain evidence="7 8">CCRI-19649</strain>
    </source>
</reference>
<comment type="subcellular location">
    <subcellularLocation>
        <location evidence="1">Cell membrane</location>
        <topology evidence="1">Multi-pass membrane protein</topology>
    </subcellularLocation>
</comment>
<dbReference type="InterPro" id="IPR051461">
    <property type="entry name" value="UPF0750_membrane"/>
</dbReference>
<dbReference type="Pfam" id="PF02588">
    <property type="entry name" value="YitT_membrane"/>
    <property type="match status" value="1"/>
</dbReference>
<dbReference type="GO" id="GO:0005886">
    <property type="term" value="C:plasma membrane"/>
    <property type="evidence" value="ECO:0007669"/>
    <property type="project" value="UniProtKB-SubCell"/>
</dbReference>
<evidence type="ECO:0000256" key="5">
    <source>
        <dbReference type="ARBA" id="ARBA00023136"/>
    </source>
</evidence>
<dbReference type="PANTHER" id="PTHR33545:SF10">
    <property type="entry name" value="UPF0750 MEMBRANE PROTEIN YPJC"/>
    <property type="match status" value="1"/>
</dbReference>